<evidence type="ECO:0000256" key="1">
    <source>
        <dbReference type="ARBA" id="ARBA00022801"/>
    </source>
</evidence>
<dbReference type="PANTHER" id="PTHR30575:SF0">
    <property type="entry name" value="XAA-ARG DIPEPTIDASE"/>
    <property type="match status" value="1"/>
</dbReference>
<dbReference type="InterPro" id="IPR036264">
    <property type="entry name" value="Bact_exopeptidase_dim_dom"/>
</dbReference>
<comment type="similarity">
    <text evidence="2">Belongs to the peptidase M20A family.</text>
</comment>
<protein>
    <recommendedName>
        <fullName evidence="2">Peptidase M20 domain-containing protein 2</fullName>
    </recommendedName>
</protein>
<dbReference type="SUPFAM" id="SSF53187">
    <property type="entry name" value="Zn-dependent exopeptidases"/>
    <property type="match status" value="1"/>
</dbReference>
<dbReference type="GO" id="GO:0046657">
    <property type="term" value="P:folic acid catabolic process"/>
    <property type="evidence" value="ECO:0007669"/>
    <property type="project" value="TreeGrafter"/>
</dbReference>
<evidence type="ECO:0000313" key="5">
    <source>
        <dbReference type="Proteomes" id="UP000002734"/>
    </source>
</evidence>
<evidence type="ECO:0000313" key="4">
    <source>
        <dbReference type="EMBL" id="ACS84077.1"/>
    </source>
</evidence>
<name>C6C7F9_MUSP7</name>
<dbReference type="Proteomes" id="UP000002734">
    <property type="component" value="Chromosome"/>
</dbReference>
<dbReference type="SUPFAM" id="SSF55031">
    <property type="entry name" value="Bacterial exopeptidase dimerisation domain"/>
    <property type="match status" value="1"/>
</dbReference>
<dbReference type="GO" id="GO:0016805">
    <property type="term" value="F:dipeptidase activity"/>
    <property type="evidence" value="ECO:0007669"/>
    <property type="project" value="InterPro"/>
</dbReference>
<dbReference type="eggNOG" id="COG1473">
    <property type="taxonomic scope" value="Bacteria"/>
</dbReference>
<dbReference type="Pfam" id="PF01546">
    <property type="entry name" value="Peptidase_M20"/>
    <property type="match status" value="1"/>
</dbReference>
<organism evidence="4 5">
    <name type="scientific">Musicola paradisiaca (strain Ech703)</name>
    <name type="common">Dickeya paradisiaca</name>
    <name type="synonym">Dickeya dadantii</name>
    <dbReference type="NCBI Taxonomy" id="579405"/>
    <lineage>
        <taxon>Bacteria</taxon>
        <taxon>Pseudomonadati</taxon>
        <taxon>Pseudomonadota</taxon>
        <taxon>Gammaproteobacteria</taxon>
        <taxon>Enterobacterales</taxon>
        <taxon>Pectobacteriaceae</taxon>
        <taxon>Musicola</taxon>
    </lineage>
</organism>
<dbReference type="InterPro" id="IPR017144">
    <property type="entry name" value="Xaa-Arg_dipeptidase"/>
</dbReference>
<dbReference type="STRING" id="579405.Dd703_0260"/>
<dbReference type="Gene3D" id="3.30.70.360">
    <property type="match status" value="1"/>
</dbReference>
<dbReference type="PANTHER" id="PTHR30575">
    <property type="entry name" value="PEPTIDASE M20"/>
    <property type="match status" value="1"/>
</dbReference>
<keyword evidence="1" id="KW-0378">Hydrolase</keyword>
<dbReference type="AlphaFoldDB" id="C6C7F9"/>
<reference evidence="4" key="1">
    <citation type="submission" date="2009-06" db="EMBL/GenBank/DDBJ databases">
        <title>Complete sequence of Dickeya dadantii Ech703.</title>
        <authorList>
            <consortium name="US DOE Joint Genome Institute"/>
            <person name="Lucas S."/>
            <person name="Copeland A."/>
            <person name="Lapidus A."/>
            <person name="Glavina del Rio T."/>
            <person name="Dalin E."/>
            <person name="Tice H."/>
            <person name="Bruce D."/>
            <person name="Goodwin L."/>
            <person name="Pitluck S."/>
            <person name="Chertkov O."/>
            <person name="Brettin T."/>
            <person name="Detter J.C."/>
            <person name="Han C."/>
            <person name="Larimer F."/>
            <person name="Land M."/>
            <person name="Hauser L."/>
            <person name="Kyrpides N."/>
            <person name="Mikhailova N."/>
            <person name="Balakrishnan V."/>
            <person name="Glasner J."/>
            <person name="Perna N.T."/>
        </authorList>
    </citation>
    <scope>NUCLEOTIDE SEQUENCE [LARGE SCALE GENOMIC DNA]</scope>
    <source>
        <strain evidence="4">Ech703</strain>
    </source>
</reference>
<dbReference type="InterPro" id="IPR011650">
    <property type="entry name" value="Peptidase_M20_dimer"/>
</dbReference>
<sequence>MIDSINTIATTLSDDLINAAHFIHANPELGLEETKAQATLVELLRKYGFSVTTGLAGMDTSFVAEFSTGAGPTIAYLSEYDALPGIGHACGHNIIGTAGVGAGLITKQIMEQRNLSGTVKVYGTPAEEIGIGKIRMIDAGLFAGVDAAMLMHPSDTAMADDISFANYTFEYHFTGSPAHAAAYPWEGRNALSGVIEMFNAVNALRLHVRDFCRINGIITEGGVASNIIPASAKALFNLRALDGETLKTVIEKVHNCAKGAALATDTEVAITQIGLGTKEIRNNKRIVSLVASHFDAFGVPHIPRDLTQGIGSTDMANVTHEIPAVQSYIGIGKEAGATHTLSFAKAAGSATGDRAVIDAAKVMAASGLQMMTDPALLADVKAEFDQRRK</sequence>
<keyword evidence="5" id="KW-1185">Reference proteome</keyword>
<dbReference type="EMBL" id="CP001654">
    <property type="protein sequence ID" value="ACS84077.1"/>
    <property type="molecule type" value="Genomic_DNA"/>
</dbReference>
<dbReference type="PIRSF" id="PIRSF037226">
    <property type="entry name" value="Amidohydrolase_ACY1L2_prd"/>
    <property type="match status" value="1"/>
</dbReference>
<proteinExistence type="inferred from homology"/>
<accession>C6C7F9</accession>
<gene>
    <name evidence="4" type="ordered locus">Dd703_0260</name>
</gene>
<dbReference type="NCBIfam" id="TIGR01891">
    <property type="entry name" value="amidohydrolases"/>
    <property type="match status" value="1"/>
</dbReference>
<evidence type="ECO:0000259" key="3">
    <source>
        <dbReference type="Pfam" id="PF07687"/>
    </source>
</evidence>
<dbReference type="InterPro" id="IPR002933">
    <property type="entry name" value="Peptidase_M20"/>
</dbReference>
<dbReference type="KEGG" id="dda:Dd703_0260"/>
<dbReference type="FunFam" id="3.30.70.360:FF:000004">
    <property type="entry name" value="Peptidase M20 domain-containing protein 2"/>
    <property type="match status" value="1"/>
</dbReference>
<dbReference type="CDD" id="cd05672">
    <property type="entry name" value="M20_ACY1L2-like"/>
    <property type="match status" value="1"/>
</dbReference>
<dbReference type="InterPro" id="IPR052030">
    <property type="entry name" value="Peptidase_M20/M20A_hydrolases"/>
</dbReference>
<dbReference type="Gene3D" id="3.40.630.10">
    <property type="entry name" value="Zn peptidases"/>
    <property type="match status" value="1"/>
</dbReference>
<dbReference type="GO" id="GO:0005737">
    <property type="term" value="C:cytoplasm"/>
    <property type="evidence" value="ECO:0007669"/>
    <property type="project" value="TreeGrafter"/>
</dbReference>
<feature type="domain" description="Peptidase M20 dimerisation" evidence="3">
    <location>
        <begin position="169"/>
        <end position="261"/>
    </location>
</feature>
<dbReference type="HOGENOM" id="CLU_031812_1_1_6"/>
<dbReference type="Pfam" id="PF07687">
    <property type="entry name" value="M20_dimer"/>
    <property type="match status" value="1"/>
</dbReference>
<dbReference type="InterPro" id="IPR017439">
    <property type="entry name" value="Amidohydrolase"/>
</dbReference>
<evidence type="ECO:0000256" key="2">
    <source>
        <dbReference type="PIRNR" id="PIRNR037226"/>
    </source>
</evidence>
<dbReference type="GO" id="GO:0071713">
    <property type="term" value="F:para-aminobenzoyl-glutamate hydrolase activity"/>
    <property type="evidence" value="ECO:0007669"/>
    <property type="project" value="TreeGrafter"/>
</dbReference>